<dbReference type="EMBL" id="BAAAFZ010000080">
    <property type="protein sequence ID" value="GAA0602104.1"/>
    <property type="molecule type" value="Genomic_DNA"/>
</dbReference>
<dbReference type="Proteomes" id="UP001501588">
    <property type="component" value="Unassembled WGS sequence"/>
</dbReference>
<gene>
    <name evidence="1" type="ORF">GCM10009416_44960</name>
</gene>
<comment type="caution">
    <text evidence="1">The sequence shown here is derived from an EMBL/GenBank/DDBJ whole genome shotgun (WGS) entry which is preliminary data.</text>
</comment>
<accession>A0ABP3R1Z9</accession>
<name>A0ABP3R1Z9_9PROT</name>
<keyword evidence="2" id="KW-1185">Reference proteome</keyword>
<evidence type="ECO:0000313" key="1">
    <source>
        <dbReference type="EMBL" id="GAA0602104.1"/>
    </source>
</evidence>
<evidence type="ECO:0000313" key="2">
    <source>
        <dbReference type="Proteomes" id="UP001501588"/>
    </source>
</evidence>
<dbReference type="Pfam" id="PF00494">
    <property type="entry name" value="SQS_PSY"/>
    <property type="match status" value="1"/>
</dbReference>
<dbReference type="InterPro" id="IPR002060">
    <property type="entry name" value="Squ/phyt_synthse"/>
</dbReference>
<dbReference type="Gene3D" id="1.10.600.10">
    <property type="entry name" value="Farnesyl Diphosphate Synthase"/>
    <property type="match status" value="1"/>
</dbReference>
<sequence>MSDTVPTTAPAGGSLAEFVRRHDPDRFLCALFAPAERRETLFALVAYNHELARAREAARNPMAALIRLQWWRDAVEDAAAGKPPRRHEVAEPLARAVKGGCIEPADLLALADAREAEAEEDGEGIPTVPAFQAYLRGTAAALAVAGGRLLGAPPEALPGLQRRGAAYGATGVLRAVPALARQGRCLLPADALAVHGLTPAKVVRTPTAPALRAVAADLLAAEELRAPPPEPLPSRWIAAALPAVLARRDARRLLARGVAADPARTTGDKLAVTLAALRGKG</sequence>
<reference evidence="2" key="1">
    <citation type="journal article" date="2019" name="Int. J. Syst. Evol. Microbiol.">
        <title>The Global Catalogue of Microorganisms (GCM) 10K type strain sequencing project: providing services to taxonomists for standard genome sequencing and annotation.</title>
        <authorList>
            <consortium name="The Broad Institute Genomics Platform"/>
            <consortium name="The Broad Institute Genome Sequencing Center for Infectious Disease"/>
            <person name="Wu L."/>
            <person name="Ma J."/>
        </authorList>
    </citation>
    <scope>NUCLEOTIDE SEQUENCE [LARGE SCALE GENOMIC DNA]</scope>
    <source>
        <strain evidence="2">JCM 9933</strain>
    </source>
</reference>
<dbReference type="RefSeq" id="WP_343897665.1">
    <property type="nucleotide sequence ID" value="NZ_BAAAFZ010000080.1"/>
</dbReference>
<protein>
    <recommendedName>
        <fullName evidence="3">Phytoene synthase</fullName>
    </recommendedName>
</protein>
<evidence type="ECO:0008006" key="3">
    <source>
        <dbReference type="Google" id="ProtNLM"/>
    </source>
</evidence>
<proteinExistence type="predicted"/>
<organism evidence="1 2">
    <name type="scientific">Craurococcus roseus</name>
    <dbReference type="NCBI Taxonomy" id="77585"/>
    <lineage>
        <taxon>Bacteria</taxon>
        <taxon>Pseudomonadati</taxon>
        <taxon>Pseudomonadota</taxon>
        <taxon>Alphaproteobacteria</taxon>
        <taxon>Acetobacterales</taxon>
        <taxon>Acetobacteraceae</taxon>
        <taxon>Craurococcus</taxon>
    </lineage>
</organism>
<dbReference type="SUPFAM" id="SSF48576">
    <property type="entry name" value="Terpenoid synthases"/>
    <property type="match status" value="1"/>
</dbReference>
<dbReference type="InterPro" id="IPR008949">
    <property type="entry name" value="Isoprenoid_synthase_dom_sf"/>
</dbReference>